<dbReference type="InterPro" id="IPR052205">
    <property type="entry name" value="FliO/MopB"/>
</dbReference>
<feature type="signal peptide" evidence="8">
    <location>
        <begin position="1"/>
        <end position="21"/>
    </location>
</feature>
<dbReference type="RefSeq" id="WP_245804333.1">
    <property type="nucleotide sequence ID" value="NZ_FWXD01000013.1"/>
</dbReference>
<organism evidence="9 10">
    <name type="scientific">Andreprevotia lacus DSM 23236</name>
    <dbReference type="NCBI Taxonomy" id="1121001"/>
    <lineage>
        <taxon>Bacteria</taxon>
        <taxon>Pseudomonadati</taxon>
        <taxon>Pseudomonadota</taxon>
        <taxon>Betaproteobacteria</taxon>
        <taxon>Neisseriales</taxon>
        <taxon>Chitinibacteraceae</taxon>
        <taxon>Andreprevotia</taxon>
    </lineage>
</organism>
<dbReference type="EMBL" id="FWXD01000013">
    <property type="protein sequence ID" value="SMC26168.1"/>
    <property type="molecule type" value="Genomic_DNA"/>
</dbReference>
<dbReference type="NCBIfam" id="TIGR03500">
    <property type="entry name" value="FliO_TIGR"/>
    <property type="match status" value="1"/>
</dbReference>
<evidence type="ECO:0000256" key="4">
    <source>
        <dbReference type="ARBA" id="ARBA00023136"/>
    </source>
</evidence>
<evidence type="ECO:0000256" key="7">
    <source>
        <dbReference type="RuleBase" id="RU362064"/>
    </source>
</evidence>
<reference evidence="9 10" key="1">
    <citation type="submission" date="2017-04" db="EMBL/GenBank/DDBJ databases">
        <authorList>
            <person name="Afonso C.L."/>
            <person name="Miller P.J."/>
            <person name="Scott M.A."/>
            <person name="Spackman E."/>
            <person name="Goraichik I."/>
            <person name="Dimitrov K.M."/>
            <person name="Suarez D.L."/>
            <person name="Swayne D.E."/>
        </authorList>
    </citation>
    <scope>NUCLEOTIDE SEQUENCE [LARGE SCALE GENOMIC DNA]</scope>
    <source>
        <strain evidence="9 10">DSM 23236</strain>
    </source>
</reference>
<evidence type="ECO:0000313" key="10">
    <source>
        <dbReference type="Proteomes" id="UP000192761"/>
    </source>
</evidence>
<evidence type="ECO:0000256" key="8">
    <source>
        <dbReference type="SAM" id="SignalP"/>
    </source>
</evidence>
<evidence type="ECO:0000256" key="1">
    <source>
        <dbReference type="ARBA" id="ARBA00022475"/>
    </source>
</evidence>
<feature type="chain" id="PRO_5013117051" description="Flagellar protein" evidence="8">
    <location>
        <begin position="22"/>
        <end position="170"/>
    </location>
</feature>
<dbReference type="Pfam" id="PF04347">
    <property type="entry name" value="FliO"/>
    <property type="match status" value="1"/>
</dbReference>
<dbReference type="GO" id="GO:0009425">
    <property type="term" value="C:bacterial-type flagellum basal body"/>
    <property type="evidence" value="ECO:0007669"/>
    <property type="project" value="UniProtKB-SubCell"/>
</dbReference>
<evidence type="ECO:0000256" key="3">
    <source>
        <dbReference type="ARBA" id="ARBA00022989"/>
    </source>
</evidence>
<dbReference type="AlphaFoldDB" id="A0A1W1XRN6"/>
<gene>
    <name evidence="9" type="ORF">SAMN02745857_02395</name>
</gene>
<dbReference type="PANTHER" id="PTHR38766:SF1">
    <property type="entry name" value="FLAGELLAR PROTEIN FLIO"/>
    <property type="match status" value="1"/>
</dbReference>
<keyword evidence="9" id="KW-0282">Flagellum</keyword>
<comment type="subcellular location">
    <subcellularLocation>
        <location evidence="7">Cell membrane</location>
    </subcellularLocation>
    <subcellularLocation>
        <location evidence="7">Bacterial flagellum basal body</location>
    </subcellularLocation>
</comment>
<dbReference type="GO" id="GO:0005886">
    <property type="term" value="C:plasma membrane"/>
    <property type="evidence" value="ECO:0007669"/>
    <property type="project" value="UniProtKB-SubCell"/>
</dbReference>
<name>A0A1W1XRN6_9NEIS</name>
<dbReference type="STRING" id="1121001.SAMN02745857_02395"/>
<feature type="transmembrane region" description="Helical" evidence="7">
    <location>
        <begin position="61"/>
        <end position="86"/>
    </location>
</feature>
<proteinExistence type="inferred from homology"/>
<comment type="similarity">
    <text evidence="6 7">Belongs to the FliO/MopB family.</text>
</comment>
<protein>
    <recommendedName>
        <fullName evidence="7">Flagellar protein</fullName>
    </recommendedName>
</protein>
<keyword evidence="2 7" id="KW-0812">Transmembrane</keyword>
<evidence type="ECO:0000313" key="9">
    <source>
        <dbReference type="EMBL" id="SMC26168.1"/>
    </source>
</evidence>
<sequence length="170" mass="17510">MRAVLRALVLPGLLLCAVAQAAGDASGASVASAAASAASMVSAVPHVAAASVPLTSYAPPSLAGQFTQVVFALLLVLALVVAAAWLMRRFSMLPMAAGTRLRVVSGVMVGPKERVVIVEVDDTWLVLGVTAQAVNKLHERPRPEQAAASPAPLPPFADWLSKALQRKGQA</sequence>
<evidence type="ECO:0000256" key="6">
    <source>
        <dbReference type="ARBA" id="ARBA00037937"/>
    </source>
</evidence>
<evidence type="ECO:0000256" key="5">
    <source>
        <dbReference type="ARBA" id="ARBA00023143"/>
    </source>
</evidence>
<dbReference type="InterPro" id="IPR022781">
    <property type="entry name" value="Flagellar_biosynth_FliO"/>
</dbReference>
<keyword evidence="10" id="KW-1185">Reference proteome</keyword>
<dbReference type="Proteomes" id="UP000192761">
    <property type="component" value="Unassembled WGS sequence"/>
</dbReference>
<evidence type="ECO:0000256" key="2">
    <source>
        <dbReference type="ARBA" id="ARBA00022692"/>
    </source>
</evidence>
<keyword evidence="3 7" id="KW-1133">Transmembrane helix</keyword>
<keyword evidence="9" id="KW-0966">Cell projection</keyword>
<keyword evidence="8" id="KW-0732">Signal</keyword>
<dbReference type="PANTHER" id="PTHR38766">
    <property type="entry name" value="FLAGELLAR PROTEIN FLIO"/>
    <property type="match status" value="1"/>
</dbReference>
<keyword evidence="9" id="KW-0969">Cilium</keyword>
<keyword evidence="4 7" id="KW-0472">Membrane</keyword>
<keyword evidence="1 7" id="KW-1003">Cell membrane</keyword>
<accession>A0A1W1XRN6</accession>
<keyword evidence="5 7" id="KW-0975">Bacterial flagellum</keyword>
<dbReference type="GO" id="GO:0044781">
    <property type="term" value="P:bacterial-type flagellum organization"/>
    <property type="evidence" value="ECO:0007669"/>
    <property type="project" value="UniProtKB-UniRule"/>
</dbReference>